<proteinExistence type="predicted"/>
<comment type="caution">
    <text evidence="1">The sequence shown here is derived from an EMBL/GenBank/DDBJ whole genome shotgun (WGS) entry which is preliminary data.</text>
</comment>
<keyword evidence="2" id="KW-1185">Reference proteome</keyword>
<reference evidence="1 2" key="1">
    <citation type="submission" date="2021-04" db="EMBL/GenBank/DDBJ databases">
        <authorList>
            <person name="Rodrigo-Torres L."/>
            <person name="Arahal R. D."/>
            <person name="Lucena T."/>
        </authorList>
    </citation>
    <scope>NUCLEOTIDE SEQUENCE [LARGE SCALE GENOMIC DNA]</scope>
    <source>
        <strain evidence="1 2">CECT 9623</strain>
    </source>
</reference>
<gene>
    <name evidence="1" type="ORF">DYBT9623_03137</name>
</gene>
<evidence type="ECO:0000313" key="2">
    <source>
        <dbReference type="Proteomes" id="UP000679725"/>
    </source>
</evidence>
<accession>A0ABN7R8P1</accession>
<sequence length="123" mass="14253">MTVKTYRFIGLLGDGRENFSDKELDQEQPTEPVVIDAFGFSDVYRYSGYVFLNEEWYKKYDKNSHADTSKIDSLLVNLVKYAVKDSKSENLAKVEAYLQSPPETVEQAIEVWKGFWDPALKRI</sequence>
<dbReference type="RefSeq" id="WP_215234463.1">
    <property type="nucleotide sequence ID" value="NZ_CAJRAU010000004.1"/>
</dbReference>
<dbReference type="Proteomes" id="UP000679725">
    <property type="component" value="Unassembled WGS sequence"/>
</dbReference>
<name>A0ABN7R8P1_9BACT</name>
<evidence type="ECO:0000313" key="1">
    <source>
        <dbReference type="EMBL" id="CAG5070591.1"/>
    </source>
</evidence>
<protein>
    <submittedName>
        <fullName evidence="1">Uncharacterized protein</fullName>
    </submittedName>
</protein>
<organism evidence="1 2">
    <name type="scientific">Dyadobacter linearis</name>
    <dbReference type="NCBI Taxonomy" id="2823330"/>
    <lineage>
        <taxon>Bacteria</taxon>
        <taxon>Pseudomonadati</taxon>
        <taxon>Bacteroidota</taxon>
        <taxon>Cytophagia</taxon>
        <taxon>Cytophagales</taxon>
        <taxon>Spirosomataceae</taxon>
        <taxon>Dyadobacter</taxon>
    </lineage>
</organism>
<dbReference type="EMBL" id="CAJRAU010000004">
    <property type="protein sequence ID" value="CAG5070591.1"/>
    <property type="molecule type" value="Genomic_DNA"/>
</dbReference>